<evidence type="ECO:0000256" key="4">
    <source>
        <dbReference type="ARBA" id="ARBA00022692"/>
    </source>
</evidence>
<feature type="transmembrane region" description="Helical" evidence="7">
    <location>
        <begin position="101"/>
        <end position="118"/>
    </location>
</feature>
<accession>A0A845GJE0</accession>
<proteinExistence type="inferred from homology"/>
<dbReference type="RefSeq" id="WP_161082685.1">
    <property type="nucleotide sequence ID" value="NZ_WWCX01000005.1"/>
</dbReference>
<keyword evidence="5 7" id="KW-1133">Transmembrane helix</keyword>
<evidence type="ECO:0000313" key="8">
    <source>
        <dbReference type="EMBL" id="MYM93456.1"/>
    </source>
</evidence>
<feature type="transmembrane region" description="Helical" evidence="7">
    <location>
        <begin position="32"/>
        <end position="65"/>
    </location>
</feature>
<dbReference type="PANTHER" id="PTHR10464:SF4">
    <property type="entry name" value="UREA TRANSPORTER"/>
    <property type="match status" value="1"/>
</dbReference>
<dbReference type="Pfam" id="PF03253">
    <property type="entry name" value="UT"/>
    <property type="match status" value="1"/>
</dbReference>
<evidence type="ECO:0000256" key="3">
    <source>
        <dbReference type="ARBA" id="ARBA00022475"/>
    </source>
</evidence>
<dbReference type="InterPro" id="IPR029020">
    <property type="entry name" value="Ammonium/urea_transptr"/>
</dbReference>
<dbReference type="AlphaFoldDB" id="A0A845GJE0"/>
<keyword evidence="6 7" id="KW-0472">Membrane</keyword>
<feature type="transmembrane region" description="Helical" evidence="7">
    <location>
        <begin position="267"/>
        <end position="285"/>
    </location>
</feature>
<keyword evidence="4 7" id="KW-0812">Transmembrane</keyword>
<dbReference type="InterPro" id="IPR004937">
    <property type="entry name" value="Urea_transporter"/>
</dbReference>
<comment type="caution">
    <text evidence="8">The sequence shown here is derived from an EMBL/GenBank/DDBJ whole genome shotgun (WGS) entry which is preliminary data.</text>
</comment>
<dbReference type="Gene3D" id="1.10.3430.10">
    <property type="entry name" value="Ammonium transporter AmtB like domains"/>
    <property type="match status" value="1"/>
</dbReference>
<evidence type="ECO:0000313" key="9">
    <source>
        <dbReference type="Proteomes" id="UP000447355"/>
    </source>
</evidence>
<evidence type="ECO:0000256" key="7">
    <source>
        <dbReference type="SAM" id="Phobius"/>
    </source>
</evidence>
<evidence type="ECO:0000256" key="1">
    <source>
        <dbReference type="ARBA" id="ARBA00004651"/>
    </source>
</evidence>
<organism evidence="8 9">
    <name type="scientific">Duganella vulcania</name>
    <dbReference type="NCBI Taxonomy" id="2692166"/>
    <lineage>
        <taxon>Bacteria</taxon>
        <taxon>Pseudomonadati</taxon>
        <taxon>Pseudomonadota</taxon>
        <taxon>Betaproteobacteria</taxon>
        <taxon>Burkholderiales</taxon>
        <taxon>Oxalobacteraceae</taxon>
        <taxon>Telluria group</taxon>
        <taxon>Duganella</taxon>
    </lineage>
</organism>
<feature type="transmembrane region" description="Helical" evidence="7">
    <location>
        <begin position="159"/>
        <end position="183"/>
    </location>
</feature>
<evidence type="ECO:0008006" key="10">
    <source>
        <dbReference type="Google" id="ProtNLM"/>
    </source>
</evidence>
<comment type="subcellular location">
    <subcellularLocation>
        <location evidence="1">Cell membrane</location>
        <topology evidence="1">Multi-pass membrane protein</topology>
    </subcellularLocation>
</comment>
<dbReference type="PANTHER" id="PTHR10464">
    <property type="entry name" value="UREA TRANSPORTER"/>
    <property type="match status" value="1"/>
</dbReference>
<reference evidence="8" key="1">
    <citation type="submission" date="2019-12" db="EMBL/GenBank/DDBJ databases">
        <title>Novel species isolated from a subtropical stream in China.</title>
        <authorList>
            <person name="Lu H."/>
        </authorList>
    </citation>
    <scope>NUCLEOTIDE SEQUENCE [LARGE SCALE GENOMIC DNA]</scope>
    <source>
        <strain evidence="8">FT81W</strain>
    </source>
</reference>
<feature type="transmembrane region" description="Helical" evidence="7">
    <location>
        <begin position="125"/>
        <end position="144"/>
    </location>
</feature>
<feature type="transmembrane region" description="Helical" evidence="7">
    <location>
        <begin position="77"/>
        <end position="95"/>
    </location>
</feature>
<dbReference type="GO" id="GO:0015204">
    <property type="term" value="F:urea transmembrane transporter activity"/>
    <property type="evidence" value="ECO:0007669"/>
    <property type="project" value="InterPro"/>
</dbReference>
<comment type="similarity">
    <text evidence="2">Belongs to the urea transporter family.</text>
</comment>
<keyword evidence="3" id="KW-1003">Cell membrane</keyword>
<evidence type="ECO:0000256" key="6">
    <source>
        <dbReference type="ARBA" id="ARBA00023136"/>
    </source>
</evidence>
<evidence type="ECO:0000256" key="5">
    <source>
        <dbReference type="ARBA" id="ARBA00022989"/>
    </source>
</evidence>
<feature type="transmembrane region" description="Helical" evidence="7">
    <location>
        <begin position="195"/>
        <end position="215"/>
    </location>
</feature>
<name>A0A845GJE0_9BURK</name>
<sequence length="301" mass="31538">MILSSASRVAVPLVLQRQLTAVGQIYFQDSPVFGAVLLLCLFLSGPPLALGCVLGVACASLVAWAFKLPEDRRHNGLYGFNGALAGAGLCAVYQLDGPLLLMVAGAGALTAVLTHAAERTRIPPLTLPFVLTMWLAGAAAQSVGLQESMPAPGGCGTTFVSYLFCSVGQVAFIGGAPLGMLLWAALARRHWHQAMWGLSGALFSWLAITLANQLWPGAGIESQSTGAGTNSTLAMLALGARGFRWPSRLSVAGVSITLSIGFGAAGIHYFTLPFILTIWIVLLATRLRDHAASGRYAWLFG</sequence>
<evidence type="ECO:0000256" key="2">
    <source>
        <dbReference type="ARBA" id="ARBA00005914"/>
    </source>
</evidence>
<protein>
    <recommendedName>
        <fullName evidence="10">Urea transporter</fullName>
    </recommendedName>
</protein>
<dbReference type="Proteomes" id="UP000447355">
    <property type="component" value="Unassembled WGS sequence"/>
</dbReference>
<dbReference type="GO" id="GO:0005886">
    <property type="term" value="C:plasma membrane"/>
    <property type="evidence" value="ECO:0007669"/>
    <property type="project" value="UniProtKB-SubCell"/>
</dbReference>
<dbReference type="EMBL" id="WWCX01000005">
    <property type="protein sequence ID" value="MYM93456.1"/>
    <property type="molecule type" value="Genomic_DNA"/>
</dbReference>
<gene>
    <name evidence="8" type="ORF">GTP90_06245</name>
</gene>